<sequence>MLFTNPIAAYCPIHFHALRQTADAGCPQIELQLPNDPYSATELSELLQLSKLTPVAFRAPVSLGLGTSPFPLEEWKHWLALIAQLNLERPRLVCHAAPVPLGAIFEYMDDHPTDFHSLQEMKSELVKRIAAQLNQLHELGKAANIELFIENAPMGGDAYFEPGHSMLYPVLRTPRHLLQLTEQAPVQICFDTAHARITSNALTYMHRSRSLFAGATEQEILHAPNHWLRFHELCKERIGLVRLGYALSWGDTPSTRHIPFPESTYDELIDFAEQVDPSLPIVLAVGGKEALQQSLATLHELKRT</sequence>
<dbReference type="RefSeq" id="WP_284724065.1">
    <property type="nucleotide sequence ID" value="NZ_FXTU01000002.1"/>
</dbReference>
<dbReference type="Proteomes" id="UP001157946">
    <property type="component" value="Unassembled WGS sequence"/>
</dbReference>
<dbReference type="EMBL" id="FXTU01000002">
    <property type="protein sequence ID" value="SMP12299.1"/>
    <property type="molecule type" value="Genomic_DNA"/>
</dbReference>
<accession>A0AA45WLW9</accession>
<dbReference type="Gene3D" id="3.20.20.150">
    <property type="entry name" value="Divalent-metal-dependent TIM barrel enzymes"/>
    <property type="match status" value="1"/>
</dbReference>
<keyword evidence="1" id="KW-0413">Isomerase</keyword>
<evidence type="ECO:0000313" key="2">
    <source>
        <dbReference type="Proteomes" id="UP001157946"/>
    </source>
</evidence>
<dbReference type="InterPro" id="IPR036237">
    <property type="entry name" value="Xyl_isomerase-like_sf"/>
</dbReference>
<gene>
    <name evidence="1" type="ORF">SAMN06265361_102349</name>
</gene>
<name>A0AA45WLW9_9BACL</name>
<evidence type="ECO:0000313" key="1">
    <source>
        <dbReference type="EMBL" id="SMP12299.1"/>
    </source>
</evidence>
<dbReference type="GO" id="GO:0016853">
    <property type="term" value="F:isomerase activity"/>
    <property type="evidence" value="ECO:0007669"/>
    <property type="project" value="UniProtKB-KW"/>
</dbReference>
<protein>
    <submittedName>
        <fullName evidence="1">Xylose isomerase-like TIM barrel</fullName>
    </submittedName>
</protein>
<dbReference type="AlphaFoldDB" id="A0AA45WLW9"/>
<organism evidence="1 2">
    <name type="scientific">Laceyella tengchongensis</name>
    <dbReference type="NCBI Taxonomy" id="574699"/>
    <lineage>
        <taxon>Bacteria</taxon>
        <taxon>Bacillati</taxon>
        <taxon>Bacillota</taxon>
        <taxon>Bacilli</taxon>
        <taxon>Bacillales</taxon>
        <taxon>Thermoactinomycetaceae</taxon>
        <taxon>Laceyella</taxon>
    </lineage>
</organism>
<reference evidence="1" key="1">
    <citation type="submission" date="2017-05" db="EMBL/GenBank/DDBJ databases">
        <authorList>
            <person name="Varghese N."/>
            <person name="Submissions S."/>
        </authorList>
    </citation>
    <scope>NUCLEOTIDE SEQUENCE</scope>
    <source>
        <strain evidence="1">DSM 45262</strain>
    </source>
</reference>
<dbReference type="SUPFAM" id="SSF51658">
    <property type="entry name" value="Xylose isomerase-like"/>
    <property type="match status" value="1"/>
</dbReference>
<comment type="caution">
    <text evidence="1">The sequence shown here is derived from an EMBL/GenBank/DDBJ whole genome shotgun (WGS) entry which is preliminary data.</text>
</comment>
<proteinExistence type="predicted"/>
<keyword evidence="2" id="KW-1185">Reference proteome</keyword>